<evidence type="ECO:0000256" key="7">
    <source>
        <dbReference type="ARBA" id="ARBA00023242"/>
    </source>
</evidence>
<evidence type="ECO:0000256" key="3">
    <source>
        <dbReference type="ARBA" id="ARBA00022737"/>
    </source>
</evidence>
<protein>
    <submittedName>
        <fullName evidence="10">Protein suppressor of hairy wing</fullName>
    </submittedName>
</protein>
<evidence type="ECO:0000256" key="8">
    <source>
        <dbReference type="PROSITE-ProRule" id="PRU00042"/>
    </source>
</evidence>
<dbReference type="SMART" id="SM00355">
    <property type="entry name" value="ZnF_C2H2"/>
    <property type="match status" value="4"/>
</dbReference>
<dbReference type="Gene3D" id="3.30.160.60">
    <property type="entry name" value="Classic Zinc Finger"/>
    <property type="match status" value="2"/>
</dbReference>
<keyword evidence="7" id="KW-0539">Nucleus</keyword>
<comment type="caution">
    <text evidence="10">The sequence shown here is derived from an EMBL/GenBank/DDBJ whole genome shotgun (WGS) entry which is preliminary data.</text>
</comment>
<reference evidence="10 11" key="1">
    <citation type="journal article" date="2019" name="Commun. Biol.">
        <title>The bagworm genome reveals a unique fibroin gene that provides high tensile strength.</title>
        <authorList>
            <person name="Kono N."/>
            <person name="Nakamura H."/>
            <person name="Ohtoshi R."/>
            <person name="Tomita M."/>
            <person name="Numata K."/>
            <person name="Arakawa K."/>
        </authorList>
    </citation>
    <scope>NUCLEOTIDE SEQUENCE [LARGE SCALE GENOMIC DNA]</scope>
</reference>
<dbReference type="InterPro" id="IPR036236">
    <property type="entry name" value="Znf_C2H2_sf"/>
</dbReference>
<keyword evidence="6" id="KW-0238">DNA-binding</keyword>
<dbReference type="PROSITE" id="PS00028">
    <property type="entry name" value="ZINC_FINGER_C2H2_1"/>
    <property type="match status" value="3"/>
</dbReference>
<dbReference type="AlphaFoldDB" id="A0A4C1VI08"/>
<dbReference type="GO" id="GO:0003700">
    <property type="term" value="F:DNA-binding transcription factor activity"/>
    <property type="evidence" value="ECO:0007669"/>
    <property type="project" value="TreeGrafter"/>
</dbReference>
<organism evidence="10 11">
    <name type="scientific">Eumeta variegata</name>
    <name type="common">Bagworm moth</name>
    <name type="synonym">Eumeta japonica</name>
    <dbReference type="NCBI Taxonomy" id="151549"/>
    <lineage>
        <taxon>Eukaryota</taxon>
        <taxon>Metazoa</taxon>
        <taxon>Ecdysozoa</taxon>
        <taxon>Arthropoda</taxon>
        <taxon>Hexapoda</taxon>
        <taxon>Insecta</taxon>
        <taxon>Pterygota</taxon>
        <taxon>Neoptera</taxon>
        <taxon>Endopterygota</taxon>
        <taxon>Lepidoptera</taxon>
        <taxon>Glossata</taxon>
        <taxon>Ditrysia</taxon>
        <taxon>Tineoidea</taxon>
        <taxon>Psychidae</taxon>
        <taxon>Oiketicinae</taxon>
        <taxon>Eumeta</taxon>
    </lineage>
</organism>
<accession>A0A4C1VI08</accession>
<dbReference type="GO" id="GO:0006357">
    <property type="term" value="P:regulation of transcription by RNA polymerase II"/>
    <property type="evidence" value="ECO:0007669"/>
    <property type="project" value="TreeGrafter"/>
</dbReference>
<evidence type="ECO:0000256" key="1">
    <source>
        <dbReference type="ARBA" id="ARBA00004123"/>
    </source>
</evidence>
<dbReference type="STRING" id="151549.A0A4C1VI08"/>
<dbReference type="Pfam" id="PF00096">
    <property type="entry name" value="zf-C2H2"/>
    <property type="match status" value="1"/>
</dbReference>
<dbReference type="Proteomes" id="UP000299102">
    <property type="component" value="Unassembled WGS sequence"/>
</dbReference>
<comment type="subcellular location">
    <subcellularLocation>
        <location evidence="1">Nucleus</location>
    </subcellularLocation>
</comment>
<dbReference type="EMBL" id="BGZK01000345">
    <property type="protein sequence ID" value="GBP38219.1"/>
    <property type="molecule type" value="Genomic_DNA"/>
</dbReference>
<keyword evidence="11" id="KW-1185">Reference proteome</keyword>
<proteinExistence type="predicted"/>
<gene>
    <name evidence="10" type="primary">su(Hw)</name>
    <name evidence="10" type="ORF">EVAR_18098_1</name>
</gene>
<dbReference type="SUPFAM" id="SSF57667">
    <property type="entry name" value="beta-beta-alpha zinc fingers"/>
    <property type="match status" value="2"/>
</dbReference>
<evidence type="ECO:0000256" key="4">
    <source>
        <dbReference type="ARBA" id="ARBA00022771"/>
    </source>
</evidence>
<dbReference type="GO" id="GO:0005634">
    <property type="term" value="C:nucleus"/>
    <property type="evidence" value="ECO:0007669"/>
    <property type="project" value="UniProtKB-SubCell"/>
</dbReference>
<keyword evidence="4 8" id="KW-0863">Zinc-finger</keyword>
<feature type="domain" description="C2H2-type" evidence="9">
    <location>
        <begin position="134"/>
        <end position="161"/>
    </location>
</feature>
<keyword evidence="5" id="KW-0862">Zinc</keyword>
<dbReference type="GO" id="GO:0000978">
    <property type="term" value="F:RNA polymerase II cis-regulatory region sequence-specific DNA binding"/>
    <property type="evidence" value="ECO:0007669"/>
    <property type="project" value="TreeGrafter"/>
</dbReference>
<evidence type="ECO:0000313" key="11">
    <source>
        <dbReference type="Proteomes" id="UP000299102"/>
    </source>
</evidence>
<keyword evidence="2" id="KW-0479">Metal-binding</keyword>
<evidence type="ECO:0000259" key="9">
    <source>
        <dbReference type="PROSITE" id="PS50157"/>
    </source>
</evidence>
<evidence type="ECO:0000313" key="10">
    <source>
        <dbReference type="EMBL" id="GBP38219.1"/>
    </source>
</evidence>
<evidence type="ECO:0000256" key="5">
    <source>
        <dbReference type="ARBA" id="ARBA00022833"/>
    </source>
</evidence>
<dbReference type="OrthoDB" id="3437960at2759"/>
<dbReference type="GO" id="GO:0008270">
    <property type="term" value="F:zinc ion binding"/>
    <property type="evidence" value="ECO:0007669"/>
    <property type="project" value="UniProtKB-KW"/>
</dbReference>
<sequence>MVKSEIKPERMDDDIVLDVPLKSEFDTFLDSFCHSDSSNDCQPLSEIKTIKKKVKEIRKKNKLKEKHRIKCAPTYCNLCRTNLENTENLSEHKKKFHGIDNGVFTCFGCDKNFKSARTRLDHELQYCKKLKDGYECSICKRYLPIRRTYEAHMRAHRENATIDLPEKLFKCRVCEERFKTRTLLQQHTTEHRKKPNYVCEVCGRVFTRRDYLHKHTLTHSGVRRHACPHCDFKATQAKLTGVKDPTTLPLLPGKSLWHGAGLPSSPGVEKKANRALAHMHCRGVKNKLRFTPSKTHTLFTEKLKYDGQWCTWMVNNIAKEVKVTWALNPEIMRTIYVSAIEPIVLFASCAWDRWLEFGDVFPTGSSKNLFICASPCARVRNRVESVEDLDSQTMDCLAIVGSQIYTVGSHIKGKAELVALQRSIWRMIKGKDRLVNVYSDSRSSLEVHYRLETYHHFFLYFRPCEGQGGAKIHYGQSVRPDARGVSDSHGLKTPRSITALAISPKAVKPVDFSGFI</sequence>
<evidence type="ECO:0000256" key="2">
    <source>
        <dbReference type="ARBA" id="ARBA00022723"/>
    </source>
</evidence>
<dbReference type="PROSITE" id="PS50157">
    <property type="entry name" value="ZINC_FINGER_C2H2_2"/>
    <property type="match status" value="3"/>
</dbReference>
<dbReference type="PANTHER" id="PTHR24404:SF114">
    <property type="entry name" value="KLUMPFUSS, ISOFORM B-RELATED"/>
    <property type="match status" value="1"/>
</dbReference>
<evidence type="ECO:0000256" key="6">
    <source>
        <dbReference type="ARBA" id="ARBA00023125"/>
    </source>
</evidence>
<feature type="domain" description="C2H2-type" evidence="9">
    <location>
        <begin position="197"/>
        <end position="224"/>
    </location>
</feature>
<feature type="domain" description="C2H2-type" evidence="9">
    <location>
        <begin position="169"/>
        <end position="196"/>
    </location>
</feature>
<dbReference type="PANTHER" id="PTHR24404">
    <property type="entry name" value="ZINC FINGER PROTEIN"/>
    <property type="match status" value="1"/>
</dbReference>
<keyword evidence="3" id="KW-0677">Repeat</keyword>
<name>A0A4C1VI08_EUMVA</name>
<dbReference type="InterPro" id="IPR050589">
    <property type="entry name" value="Ikaros_C2H2-ZF"/>
</dbReference>
<dbReference type="InterPro" id="IPR013087">
    <property type="entry name" value="Znf_C2H2_type"/>
</dbReference>